<protein>
    <submittedName>
        <fullName evidence="1">Uncharacterized protein</fullName>
    </submittedName>
</protein>
<sequence length="38" mass="4383">MSFLLALWESFIPIKTYTKIAAVSEIRSFAKPFSIFKT</sequence>
<dbReference type="AlphaFoldDB" id="A0A0W8FP17"/>
<gene>
    <name evidence="1" type="ORF">ASZ90_007767</name>
</gene>
<name>A0A0W8FP17_9ZZZZ</name>
<evidence type="ECO:0000313" key="1">
    <source>
        <dbReference type="EMBL" id="KUG22482.1"/>
    </source>
</evidence>
<accession>A0A0W8FP17</accession>
<organism evidence="1">
    <name type="scientific">hydrocarbon metagenome</name>
    <dbReference type="NCBI Taxonomy" id="938273"/>
    <lineage>
        <taxon>unclassified sequences</taxon>
        <taxon>metagenomes</taxon>
        <taxon>ecological metagenomes</taxon>
    </lineage>
</organism>
<reference evidence="1" key="1">
    <citation type="journal article" date="2015" name="Proc. Natl. Acad. Sci. U.S.A.">
        <title>Networks of energetic and metabolic interactions define dynamics in microbial communities.</title>
        <authorList>
            <person name="Embree M."/>
            <person name="Liu J.K."/>
            <person name="Al-Bassam M.M."/>
            <person name="Zengler K."/>
        </authorList>
    </citation>
    <scope>NUCLEOTIDE SEQUENCE</scope>
</reference>
<comment type="caution">
    <text evidence="1">The sequence shown here is derived from an EMBL/GenBank/DDBJ whole genome shotgun (WGS) entry which is preliminary data.</text>
</comment>
<dbReference type="EMBL" id="LNQE01000964">
    <property type="protein sequence ID" value="KUG22482.1"/>
    <property type="molecule type" value="Genomic_DNA"/>
</dbReference>
<proteinExistence type="predicted"/>